<dbReference type="PANTHER" id="PTHR43240">
    <property type="entry name" value="1,4-DIHYDROXY-2-NAPHTHOYL-COA THIOESTERASE 1"/>
    <property type="match status" value="1"/>
</dbReference>
<evidence type="ECO:0000259" key="3">
    <source>
        <dbReference type="Pfam" id="PF03061"/>
    </source>
</evidence>
<evidence type="ECO:0000313" key="4">
    <source>
        <dbReference type="EMBL" id="SNV74508.1"/>
    </source>
</evidence>
<dbReference type="Gene3D" id="3.10.129.10">
    <property type="entry name" value="Hotdog Thioesterase"/>
    <property type="match status" value="1"/>
</dbReference>
<dbReference type="SUPFAM" id="SSF54637">
    <property type="entry name" value="Thioesterase/thiol ester dehydrase-isomerase"/>
    <property type="match status" value="1"/>
</dbReference>
<dbReference type="NCBIfam" id="TIGR00369">
    <property type="entry name" value="unchar_dom_1"/>
    <property type="match status" value="1"/>
</dbReference>
<proteinExistence type="inferred from homology"/>
<dbReference type="GO" id="GO:0061522">
    <property type="term" value="F:1,4-dihydroxy-2-naphthoyl-CoA thioesterase activity"/>
    <property type="evidence" value="ECO:0007669"/>
    <property type="project" value="TreeGrafter"/>
</dbReference>
<dbReference type="InterPro" id="IPR029069">
    <property type="entry name" value="HotDog_dom_sf"/>
</dbReference>
<evidence type="ECO:0000256" key="2">
    <source>
        <dbReference type="ARBA" id="ARBA00022801"/>
    </source>
</evidence>
<dbReference type="CDD" id="cd03443">
    <property type="entry name" value="PaaI_thioesterase"/>
    <property type="match status" value="1"/>
</dbReference>
<name>A0A239ZUQ3_9STAP</name>
<sequence length="123" mass="13378">MNLLEHLQMKTIEIKHGYIEMTMPVTDEVKQPFGYLHGGATIALGETAASIGAHASSQEDEIPLGLEINANHIKSVQSGEVRAIGTALHIGRTTQVWDVKISDEHGELISVIRATIAIKKIRS</sequence>
<dbReference type="AlphaFoldDB" id="A0A239ZUQ3"/>
<feature type="domain" description="Thioesterase" evidence="3">
    <location>
        <begin position="33"/>
        <end position="109"/>
    </location>
</feature>
<accession>A0A239ZUQ3</accession>
<dbReference type="InterPro" id="IPR006683">
    <property type="entry name" value="Thioestr_dom"/>
</dbReference>
<dbReference type="InterPro" id="IPR003736">
    <property type="entry name" value="PAAI_dom"/>
</dbReference>
<dbReference type="PANTHER" id="PTHR43240:SF5">
    <property type="entry name" value="1,4-DIHYDROXY-2-NAPHTHOYL-COA THIOESTERASE 1"/>
    <property type="match status" value="1"/>
</dbReference>
<gene>
    <name evidence="4" type="primary">ydiI</name>
    <name evidence="4" type="ORF">SAMEA4384403_01916</name>
</gene>
<keyword evidence="5" id="KW-1185">Reference proteome</keyword>
<comment type="similarity">
    <text evidence="1">Belongs to the thioesterase PaaI family.</text>
</comment>
<organism evidence="4 5">
    <name type="scientific">Mammaliicoccus stepanovicii</name>
    <dbReference type="NCBI Taxonomy" id="643214"/>
    <lineage>
        <taxon>Bacteria</taxon>
        <taxon>Bacillati</taxon>
        <taxon>Bacillota</taxon>
        <taxon>Bacilli</taxon>
        <taxon>Bacillales</taxon>
        <taxon>Staphylococcaceae</taxon>
        <taxon>Mammaliicoccus</taxon>
    </lineage>
</organism>
<dbReference type="EC" id="3.1.-.-" evidence="4"/>
<protein>
    <submittedName>
        <fullName evidence="4">ComA2 family protein</fullName>
        <ecNumber evidence="4">3.1.-.-</ecNumber>
    </submittedName>
</protein>
<dbReference type="EMBL" id="LT906462">
    <property type="protein sequence ID" value="SNV74508.1"/>
    <property type="molecule type" value="Genomic_DNA"/>
</dbReference>
<evidence type="ECO:0000256" key="1">
    <source>
        <dbReference type="ARBA" id="ARBA00008324"/>
    </source>
</evidence>
<dbReference type="OrthoDB" id="9798208at2"/>
<evidence type="ECO:0000313" key="5">
    <source>
        <dbReference type="Proteomes" id="UP000242084"/>
    </source>
</evidence>
<dbReference type="GO" id="GO:0005829">
    <property type="term" value="C:cytosol"/>
    <property type="evidence" value="ECO:0007669"/>
    <property type="project" value="TreeGrafter"/>
</dbReference>
<dbReference type="Proteomes" id="UP000242084">
    <property type="component" value="Chromosome 1"/>
</dbReference>
<dbReference type="RefSeq" id="WP_095088970.1">
    <property type="nucleotide sequence ID" value="NZ_BMDM01000001.1"/>
</dbReference>
<dbReference type="Pfam" id="PF03061">
    <property type="entry name" value="4HBT"/>
    <property type="match status" value="1"/>
</dbReference>
<keyword evidence="2 4" id="KW-0378">Hydrolase</keyword>
<dbReference type="KEGG" id="sste:SAMEA4384403_1916"/>
<reference evidence="4 5" key="1">
    <citation type="submission" date="2017-06" db="EMBL/GenBank/DDBJ databases">
        <authorList>
            <consortium name="Pathogen Informatics"/>
        </authorList>
    </citation>
    <scope>NUCLEOTIDE SEQUENCE [LARGE SCALE GENOMIC DNA]</scope>
    <source>
        <strain evidence="4 5">NCTC13839</strain>
    </source>
</reference>